<keyword evidence="3" id="KW-1185">Reference proteome</keyword>
<dbReference type="AlphaFoldDB" id="A0A4R4DZB3"/>
<keyword evidence="1" id="KW-0732">Signal</keyword>
<evidence type="ECO:0000256" key="1">
    <source>
        <dbReference type="SAM" id="SignalP"/>
    </source>
</evidence>
<feature type="signal peptide" evidence="1">
    <location>
        <begin position="1"/>
        <end position="19"/>
    </location>
</feature>
<gene>
    <name evidence="2" type="ORF">E0486_10165</name>
</gene>
<reference evidence="2 3" key="1">
    <citation type="submission" date="2019-03" db="EMBL/GenBank/DDBJ databases">
        <authorList>
            <person name="Kim M.K.M."/>
        </authorList>
    </citation>
    <scope>NUCLEOTIDE SEQUENCE [LARGE SCALE GENOMIC DNA]</scope>
    <source>
        <strain evidence="2 3">17J68-15</strain>
    </source>
</reference>
<dbReference type="Proteomes" id="UP000295164">
    <property type="component" value="Unassembled WGS sequence"/>
</dbReference>
<comment type="caution">
    <text evidence="2">The sequence shown here is derived from an EMBL/GenBank/DDBJ whole genome shotgun (WGS) entry which is preliminary data.</text>
</comment>
<name>A0A4R4DZB3_9BACT</name>
<evidence type="ECO:0000313" key="2">
    <source>
        <dbReference type="EMBL" id="TCZ71436.1"/>
    </source>
</evidence>
<dbReference type="EMBL" id="SKFH01000013">
    <property type="protein sequence ID" value="TCZ71436.1"/>
    <property type="molecule type" value="Genomic_DNA"/>
</dbReference>
<dbReference type="OrthoDB" id="643174at2"/>
<accession>A0A4R4DZB3</accession>
<organism evidence="2 3">
    <name type="scientific">Flaviaesturariibacter aridisoli</name>
    <dbReference type="NCBI Taxonomy" id="2545761"/>
    <lineage>
        <taxon>Bacteria</taxon>
        <taxon>Pseudomonadati</taxon>
        <taxon>Bacteroidota</taxon>
        <taxon>Chitinophagia</taxon>
        <taxon>Chitinophagales</taxon>
        <taxon>Chitinophagaceae</taxon>
        <taxon>Flaviaestuariibacter</taxon>
    </lineage>
</organism>
<proteinExistence type="predicted"/>
<sequence length="353" mass="40134">MKKLYALILMLSLTGISQAQHCDLGDLLSFTGYSVSKFDAYIGKKSYHRDYESPHETRSNYNYIEVRKNKKKGEEVVHKLSFLEKPGAPVISYQTTSLDEFNDIRHDLRKKGFISYVAEADPMKPLLYQQENTTVATSVEIRDTLTFYTVKVEKEMLPKIRDIVHAEDLLPLKSHEYLSAVFGPANVVRDVFHYSSNDSNFCSVLFPNSPREVIFIWDDETNFRDVSFLIIGGHLMTNNNLGTSNSISSNEWQSKQGVSVGMKLEELQALNEDKLNFYGWSSEQPGVLTKSNKGKLDFNHLGVVLSCLNCINNPAMEKYTVDSDRAVQEERKVYVSSIVIIPDKEKNKATATR</sequence>
<evidence type="ECO:0000313" key="3">
    <source>
        <dbReference type="Proteomes" id="UP000295164"/>
    </source>
</evidence>
<dbReference type="RefSeq" id="WP_131852059.1">
    <property type="nucleotide sequence ID" value="NZ_SKFH01000013.1"/>
</dbReference>
<feature type="chain" id="PRO_5020331083" evidence="1">
    <location>
        <begin position="20"/>
        <end position="353"/>
    </location>
</feature>
<protein>
    <submittedName>
        <fullName evidence="2">Uncharacterized protein</fullName>
    </submittedName>
</protein>